<evidence type="ECO:0000313" key="1">
    <source>
        <dbReference type="EMBL" id="GAA0495155.1"/>
    </source>
</evidence>
<evidence type="ECO:0000313" key="2">
    <source>
        <dbReference type="Proteomes" id="UP001500909"/>
    </source>
</evidence>
<gene>
    <name evidence="1" type="ORF">GCM10010361_70690</name>
</gene>
<reference evidence="1 2" key="1">
    <citation type="journal article" date="2019" name="Int. J. Syst. Evol. Microbiol.">
        <title>The Global Catalogue of Microorganisms (GCM) 10K type strain sequencing project: providing services to taxonomists for standard genome sequencing and annotation.</title>
        <authorList>
            <consortium name="The Broad Institute Genomics Platform"/>
            <consortium name="The Broad Institute Genome Sequencing Center for Infectious Disease"/>
            <person name="Wu L."/>
            <person name="Ma J."/>
        </authorList>
    </citation>
    <scope>NUCLEOTIDE SEQUENCE [LARGE SCALE GENOMIC DNA]</scope>
    <source>
        <strain evidence="1 2">JCM 4805</strain>
    </source>
</reference>
<organism evidence="1 2">
    <name type="scientific">Streptomyces olivaceiscleroticus</name>
    <dbReference type="NCBI Taxonomy" id="68245"/>
    <lineage>
        <taxon>Bacteria</taxon>
        <taxon>Bacillati</taxon>
        <taxon>Actinomycetota</taxon>
        <taxon>Actinomycetes</taxon>
        <taxon>Kitasatosporales</taxon>
        <taxon>Streptomycetaceae</taxon>
        <taxon>Streptomyces</taxon>
    </lineage>
</organism>
<accession>A0ABN1BD04</accession>
<dbReference type="EMBL" id="BAAABY010000054">
    <property type="protein sequence ID" value="GAA0495155.1"/>
    <property type="molecule type" value="Genomic_DNA"/>
</dbReference>
<proteinExistence type="predicted"/>
<evidence type="ECO:0008006" key="3">
    <source>
        <dbReference type="Google" id="ProtNLM"/>
    </source>
</evidence>
<dbReference type="Proteomes" id="UP001500909">
    <property type="component" value="Unassembled WGS sequence"/>
</dbReference>
<keyword evidence="2" id="KW-1185">Reference proteome</keyword>
<name>A0ABN1BD04_9ACTN</name>
<comment type="caution">
    <text evidence="1">The sequence shown here is derived from an EMBL/GenBank/DDBJ whole genome shotgun (WGS) entry which is preliminary data.</text>
</comment>
<sequence>MPGAGGGAGSHRVHAQLLRELEEVGQVAGRAERGVTHGGHGGAFRWGTTECRVMGSRIRAADYHRKRVFGPFGGFFVVVRPLRDRVAER</sequence>
<protein>
    <recommendedName>
        <fullName evidence="3">Aldehyde dehydrogenase domain-containing protein</fullName>
    </recommendedName>
</protein>